<evidence type="ECO:0000313" key="2">
    <source>
        <dbReference type="Proteomes" id="UP000828941"/>
    </source>
</evidence>
<proteinExistence type="predicted"/>
<gene>
    <name evidence="1" type="ORF">L6164_009688</name>
</gene>
<name>A0ACB9PR47_BAUVA</name>
<dbReference type="EMBL" id="CM039429">
    <property type="protein sequence ID" value="KAI4349040.1"/>
    <property type="molecule type" value="Genomic_DNA"/>
</dbReference>
<comment type="caution">
    <text evidence="1">The sequence shown here is derived from an EMBL/GenBank/DDBJ whole genome shotgun (WGS) entry which is preliminary data.</text>
</comment>
<dbReference type="Proteomes" id="UP000828941">
    <property type="component" value="Chromosome 4"/>
</dbReference>
<accession>A0ACB9PR47</accession>
<protein>
    <submittedName>
        <fullName evidence="1">Uncharacterized protein</fullName>
    </submittedName>
</protein>
<keyword evidence="2" id="KW-1185">Reference proteome</keyword>
<organism evidence="1 2">
    <name type="scientific">Bauhinia variegata</name>
    <name type="common">Purple orchid tree</name>
    <name type="synonym">Phanera variegata</name>
    <dbReference type="NCBI Taxonomy" id="167791"/>
    <lineage>
        <taxon>Eukaryota</taxon>
        <taxon>Viridiplantae</taxon>
        <taxon>Streptophyta</taxon>
        <taxon>Embryophyta</taxon>
        <taxon>Tracheophyta</taxon>
        <taxon>Spermatophyta</taxon>
        <taxon>Magnoliopsida</taxon>
        <taxon>eudicotyledons</taxon>
        <taxon>Gunneridae</taxon>
        <taxon>Pentapetalae</taxon>
        <taxon>rosids</taxon>
        <taxon>fabids</taxon>
        <taxon>Fabales</taxon>
        <taxon>Fabaceae</taxon>
        <taxon>Cercidoideae</taxon>
        <taxon>Cercideae</taxon>
        <taxon>Bauhiniinae</taxon>
        <taxon>Bauhinia</taxon>
    </lineage>
</organism>
<sequence length="127" mass="14280">MAYMWRKLGCSSGGGKKPPADVPPGHVAILVGETKRRHVIKANYLSHPLLQQLLDQVYEEYGFNKDGPLVIPCNELIFEDIIQTLRDRDSTSSLLFSCQVASKKLELSLYKDSEPLLQGFDDKKRSS</sequence>
<reference evidence="1 2" key="1">
    <citation type="journal article" date="2022" name="DNA Res.">
        <title>Chromosomal-level genome assembly of the orchid tree Bauhinia variegata (Leguminosae; Cercidoideae) supports the allotetraploid origin hypothesis of Bauhinia.</title>
        <authorList>
            <person name="Zhong Y."/>
            <person name="Chen Y."/>
            <person name="Zheng D."/>
            <person name="Pang J."/>
            <person name="Liu Y."/>
            <person name="Luo S."/>
            <person name="Meng S."/>
            <person name="Qian L."/>
            <person name="Wei D."/>
            <person name="Dai S."/>
            <person name="Zhou R."/>
        </authorList>
    </citation>
    <scope>NUCLEOTIDE SEQUENCE [LARGE SCALE GENOMIC DNA]</scope>
    <source>
        <strain evidence="1">BV-YZ2020</strain>
    </source>
</reference>
<evidence type="ECO:0000313" key="1">
    <source>
        <dbReference type="EMBL" id="KAI4349040.1"/>
    </source>
</evidence>